<name>A0A843Z3Q4_LEUME</name>
<organism evidence="1 2">
    <name type="scientific">Leuconostoc mesenteroides</name>
    <dbReference type="NCBI Taxonomy" id="1245"/>
    <lineage>
        <taxon>Bacteria</taxon>
        <taxon>Bacillati</taxon>
        <taxon>Bacillota</taxon>
        <taxon>Bacilli</taxon>
        <taxon>Lactobacillales</taxon>
        <taxon>Lactobacillaceae</taxon>
        <taxon>Leuconostoc</taxon>
    </lineage>
</organism>
<evidence type="ECO:0000313" key="1">
    <source>
        <dbReference type="EMBL" id="MQR27565.1"/>
    </source>
</evidence>
<dbReference type="AlphaFoldDB" id="A0A843Z3Q4"/>
<dbReference type="Proteomes" id="UP000469952">
    <property type="component" value="Unassembled WGS sequence"/>
</dbReference>
<accession>A0A843Z3Q4</accession>
<proteinExistence type="predicted"/>
<comment type="caution">
    <text evidence="1">The sequence shown here is derived from an EMBL/GenBank/DDBJ whole genome shotgun (WGS) entry which is preliminary data.</text>
</comment>
<reference evidence="1 2" key="1">
    <citation type="submission" date="2019-10" db="EMBL/GenBank/DDBJ databases">
        <title>WGS of Leuconostoc mesenteroides.</title>
        <authorList>
            <person name="Melo Bolivar J."/>
            <person name="Marino-Ramirez L."/>
            <person name="Villamil Diaz L.M."/>
        </authorList>
    </citation>
    <scope>NUCLEOTIDE SEQUENCE [LARGE SCALE GENOMIC DNA]</scope>
    <source>
        <strain evidence="1 2">M11</strain>
    </source>
</reference>
<feature type="non-terminal residue" evidence="1">
    <location>
        <position position="75"/>
    </location>
</feature>
<protein>
    <submittedName>
        <fullName evidence="1">Uncharacterized protein</fullName>
    </submittedName>
</protein>
<dbReference type="EMBL" id="WIPA01000062">
    <property type="protein sequence ID" value="MQR27565.1"/>
    <property type="molecule type" value="Genomic_DNA"/>
</dbReference>
<dbReference type="RefSeq" id="WP_153245566.1">
    <property type="nucleotide sequence ID" value="NZ_WIPA01000062.1"/>
</dbReference>
<sequence>MDQEKAQLIKNHWTIDMVNVDGNLRRMPVAFILNKGEWISRRENNKWQYIRNLENGDTEVLITVERLKFHKHFDD</sequence>
<evidence type="ECO:0000313" key="2">
    <source>
        <dbReference type="Proteomes" id="UP000469952"/>
    </source>
</evidence>
<gene>
    <name evidence="1" type="ORF">GFV13_10060</name>
</gene>